<sequence length="123" mass="13779">MGLRDEIQTDIAEAFNTDLTDAVYSFTCERVTQSGWDPVTETSTEVKVNYSGRGVLFGKYNAYEVANLGIEATDKKATLLQNEVSNTPLINDEWVTPQGKFKLIHVSQDPAKATWVCQLRIVY</sequence>
<evidence type="ECO:0000313" key="1">
    <source>
        <dbReference type="EMBL" id="VXA55311.1"/>
    </source>
</evidence>
<reference evidence="1 2" key="1">
    <citation type="submission" date="2019-10" db="EMBL/GenBank/DDBJ databases">
        <authorList>
            <person name="Karimi E."/>
        </authorList>
    </citation>
    <scope>NUCLEOTIDE SEQUENCE [LARGE SCALE GENOMIC DNA]</scope>
    <source>
        <strain evidence="1">Acinetobacter sp. 8BE</strain>
    </source>
</reference>
<name>A0A653K3C7_9GAMM</name>
<dbReference type="EMBL" id="CABWKZ010000014">
    <property type="protein sequence ID" value="VXA55311.1"/>
    <property type="molecule type" value="Genomic_DNA"/>
</dbReference>
<protein>
    <recommendedName>
        <fullName evidence="3">Glutamate 5-kinase</fullName>
    </recommendedName>
</protein>
<evidence type="ECO:0000313" key="2">
    <source>
        <dbReference type="Proteomes" id="UP000430404"/>
    </source>
</evidence>
<evidence type="ECO:0008006" key="3">
    <source>
        <dbReference type="Google" id="ProtNLM"/>
    </source>
</evidence>
<dbReference type="Proteomes" id="UP000430404">
    <property type="component" value="Unassembled WGS sequence"/>
</dbReference>
<proteinExistence type="predicted"/>
<accession>A0A653K3C7</accession>
<dbReference type="AlphaFoldDB" id="A0A653K3C7"/>
<dbReference type="RefSeq" id="WP_159725020.1">
    <property type="nucleotide sequence ID" value="NZ_LR732744.1"/>
</dbReference>
<organism evidence="1 2">
    <name type="scientific">Acinetobacter proteolyticus</name>
    <dbReference type="NCBI Taxonomy" id="1776741"/>
    <lineage>
        <taxon>Bacteria</taxon>
        <taxon>Pseudomonadati</taxon>
        <taxon>Pseudomonadota</taxon>
        <taxon>Gammaproteobacteria</taxon>
        <taxon>Moraxellales</taxon>
        <taxon>Moraxellaceae</taxon>
        <taxon>Acinetobacter</taxon>
    </lineage>
</organism>
<gene>
    <name evidence="1" type="ORF">ACI8B_210108</name>
</gene>